<evidence type="ECO:0000256" key="2">
    <source>
        <dbReference type="ARBA" id="ARBA00022722"/>
    </source>
</evidence>
<comment type="catalytic activity">
    <reaction evidence="14">
        <text>ATP + H2O = ADP + phosphate + H(+)</text>
        <dbReference type="Rhea" id="RHEA:13065"/>
        <dbReference type="ChEBI" id="CHEBI:15377"/>
        <dbReference type="ChEBI" id="CHEBI:15378"/>
        <dbReference type="ChEBI" id="CHEBI:30616"/>
        <dbReference type="ChEBI" id="CHEBI:43474"/>
        <dbReference type="ChEBI" id="CHEBI:456216"/>
        <dbReference type="EC" id="5.6.2.4"/>
    </reaction>
</comment>
<keyword evidence="8 15" id="KW-0067">ATP-binding</keyword>
<dbReference type="PANTHER" id="PTHR11070">
    <property type="entry name" value="UVRD / RECB / PCRA DNA HELICASE FAMILY MEMBER"/>
    <property type="match status" value="1"/>
</dbReference>
<keyword evidence="4" id="KW-0227">DNA damage</keyword>
<dbReference type="RefSeq" id="WP_261599861.1">
    <property type="nucleotide sequence ID" value="NZ_CP104550.1"/>
</dbReference>
<evidence type="ECO:0000256" key="10">
    <source>
        <dbReference type="ARBA" id="ARBA00023204"/>
    </source>
</evidence>
<dbReference type="Gene3D" id="3.40.50.300">
    <property type="entry name" value="P-loop containing nucleotide triphosphate hydrolases"/>
    <property type="match status" value="2"/>
</dbReference>
<dbReference type="PROSITE" id="PS51198">
    <property type="entry name" value="UVRD_HELICASE_ATP_BIND"/>
    <property type="match status" value="1"/>
</dbReference>
<evidence type="ECO:0000256" key="8">
    <source>
        <dbReference type="ARBA" id="ARBA00022840"/>
    </source>
</evidence>
<dbReference type="GeneID" id="75106496"/>
<keyword evidence="9" id="KW-0238">DNA-binding</keyword>
<evidence type="ECO:0000259" key="17">
    <source>
        <dbReference type="PROSITE" id="PS51198"/>
    </source>
</evidence>
<keyword evidence="11" id="KW-0413">Isomerase</keyword>
<evidence type="ECO:0000256" key="15">
    <source>
        <dbReference type="PROSITE-ProRule" id="PRU00560"/>
    </source>
</evidence>
<organism evidence="19">
    <name type="scientific">Methanothermobacter wolfeii</name>
    <name type="common">Methanobacterium wolfei</name>
    <dbReference type="NCBI Taxonomy" id="145261"/>
    <lineage>
        <taxon>Archaea</taxon>
        <taxon>Methanobacteriati</taxon>
        <taxon>Methanobacteriota</taxon>
        <taxon>Methanomada group</taxon>
        <taxon>Methanobacteria</taxon>
        <taxon>Methanobacteriales</taxon>
        <taxon>Methanobacteriaceae</taxon>
        <taxon>Methanothermobacter</taxon>
    </lineage>
</organism>
<dbReference type="InterPro" id="IPR013986">
    <property type="entry name" value="DExx_box_DNA_helicase_dom_sf"/>
</dbReference>
<dbReference type="GO" id="GO:0003677">
    <property type="term" value="F:DNA binding"/>
    <property type="evidence" value="ECO:0007669"/>
    <property type="project" value="UniProtKB-KW"/>
</dbReference>
<dbReference type="InterPro" id="IPR014016">
    <property type="entry name" value="UvrD-like_ATP-bd"/>
</dbReference>
<dbReference type="InterPro" id="IPR011335">
    <property type="entry name" value="Restrct_endonuc-II-like"/>
</dbReference>
<evidence type="ECO:0000256" key="11">
    <source>
        <dbReference type="ARBA" id="ARBA00023235"/>
    </source>
</evidence>
<keyword evidence="5 15" id="KW-0378">Hydrolase</keyword>
<keyword evidence="3 15" id="KW-0547">Nucleotide-binding</keyword>
<feature type="region of interest" description="Disordered" evidence="16">
    <location>
        <begin position="971"/>
        <end position="1004"/>
    </location>
</feature>
<comment type="catalytic activity">
    <reaction evidence="12">
        <text>Couples ATP hydrolysis with the unwinding of duplex DNA by translocating in the 3'-5' direction.</text>
        <dbReference type="EC" id="5.6.2.4"/>
    </reaction>
</comment>
<dbReference type="InterPro" id="IPR000212">
    <property type="entry name" value="DNA_helicase_UvrD/REP"/>
</dbReference>
<dbReference type="InterPro" id="IPR014017">
    <property type="entry name" value="DNA_helicase_UvrD-like_C"/>
</dbReference>
<dbReference type="Proteomes" id="UP001065373">
    <property type="component" value="Chromosome"/>
</dbReference>
<gene>
    <name evidence="19" type="ORF">N5910_04550</name>
</gene>
<comment type="similarity">
    <text evidence="1">Belongs to the helicase family. UvrD subfamily.</text>
</comment>
<evidence type="ECO:0000256" key="14">
    <source>
        <dbReference type="ARBA" id="ARBA00048988"/>
    </source>
</evidence>
<dbReference type="InterPro" id="IPR027417">
    <property type="entry name" value="P-loop_NTPase"/>
</dbReference>
<dbReference type="CDD" id="cd17932">
    <property type="entry name" value="DEXQc_UvrD"/>
    <property type="match status" value="1"/>
</dbReference>
<feature type="domain" description="UvrD-like helicase ATP-binding" evidence="17">
    <location>
        <begin position="6"/>
        <end position="289"/>
    </location>
</feature>
<dbReference type="GO" id="GO:0005524">
    <property type="term" value="F:ATP binding"/>
    <property type="evidence" value="ECO:0007669"/>
    <property type="project" value="UniProtKB-UniRule"/>
</dbReference>
<evidence type="ECO:0000256" key="13">
    <source>
        <dbReference type="ARBA" id="ARBA00034808"/>
    </source>
</evidence>
<keyword evidence="10" id="KW-0234">DNA repair</keyword>
<dbReference type="AlphaFoldDB" id="A0A9E7UHU3"/>
<dbReference type="Gene3D" id="3.90.320.10">
    <property type="match status" value="1"/>
</dbReference>
<dbReference type="PANTHER" id="PTHR11070:SF2">
    <property type="entry name" value="ATP-DEPENDENT DNA HELICASE SRS2"/>
    <property type="match status" value="1"/>
</dbReference>
<dbReference type="Pfam" id="PF12705">
    <property type="entry name" value="PDDEXK_1"/>
    <property type="match status" value="1"/>
</dbReference>
<dbReference type="PROSITE" id="PS51217">
    <property type="entry name" value="UVRD_HELICASE_CTER"/>
    <property type="match status" value="1"/>
</dbReference>
<dbReference type="SUPFAM" id="SSF52540">
    <property type="entry name" value="P-loop containing nucleoside triphosphate hydrolases"/>
    <property type="match status" value="1"/>
</dbReference>
<name>A0A9E7UHU3_METWO</name>
<evidence type="ECO:0000259" key="18">
    <source>
        <dbReference type="PROSITE" id="PS51217"/>
    </source>
</evidence>
<dbReference type="GO" id="GO:0043138">
    <property type="term" value="F:3'-5' DNA helicase activity"/>
    <property type="evidence" value="ECO:0007669"/>
    <property type="project" value="UniProtKB-EC"/>
</dbReference>
<evidence type="ECO:0000256" key="4">
    <source>
        <dbReference type="ARBA" id="ARBA00022763"/>
    </source>
</evidence>
<evidence type="ECO:0000256" key="6">
    <source>
        <dbReference type="ARBA" id="ARBA00022806"/>
    </source>
</evidence>
<keyword evidence="2" id="KW-0540">Nuclease</keyword>
<evidence type="ECO:0000256" key="1">
    <source>
        <dbReference type="ARBA" id="ARBA00009922"/>
    </source>
</evidence>
<feature type="binding site" evidence="15">
    <location>
        <begin position="27"/>
        <end position="34"/>
    </location>
    <ligand>
        <name>ATP</name>
        <dbReference type="ChEBI" id="CHEBI:30616"/>
    </ligand>
</feature>
<keyword evidence="7" id="KW-0269">Exonuclease</keyword>
<proteinExistence type="inferred from homology"/>
<dbReference type="Pfam" id="PF00580">
    <property type="entry name" value="UvrD-helicase"/>
    <property type="match status" value="1"/>
</dbReference>
<protein>
    <recommendedName>
        <fullName evidence="13">DNA 3'-5' helicase</fullName>
        <ecNumber evidence="13">5.6.2.4</ecNumber>
    </recommendedName>
</protein>
<keyword evidence="6 15" id="KW-0347">Helicase</keyword>
<dbReference type="EC" id="5.6.2.4" evidence="13"/>
<dbReference type="InterPro" id="IPR038726">
    <property type="entry name" value="PDDEXK_AddAB-type"/>
</dbReference>
<accession>A0A9E7UHU3</accession>
<dbReference type="Gene3D" id="1.10.486.10">
    <property type="entry name" value="PCRA, domain 4"/>
    <property type="match status" value="1"/>
</dbReference>
<dbReference type="Gene3D" id="1.10.10.160">
    <property type="match status" value="1"/>
</dbReference>
<evidence type="ECO:0000256" key="5">
    <source>
        <dbReference type="ARBA" id="ARBA00022801"/>
    </source>
</evidence>
<dbReference type="GO" id="GO:0004527">
    <property type="term" value="F:exonuclease activity"/>
    <property type="evidence" value="ECO:0007669"/>
    <property type="project" value="UniProtKB-KW"/>
</dbReference>
<reference evidence="19" key="1">
    <citation type="submission" date="2022-09" db="EMBL/GenBank/DDBJ databases">
        <title>Characterization of three MwoI isoschizomers from sequenced genome and metagenomes.</title>
        <authorList>
            <person name="Fomenkov A."/>
            <person name="Xu S.Y."/>
            <person name="Roberts R.J."/>
        </authorList>
    </citation>
    <scope>NUCLEOTIDE SEQUENCE</scope>
    <source>
        <strain evidence="19">DSM 2970</strain>
    </source>
</reference>
<dbReference type="EMBL" id="CP104550">
    <property type="protein sequence ID" value="UXH32554.1"/>
    <property type="molecule type" value="Genomic_DNA"/>
</dbReference>
<dbReference type="Pfam" id="PF13361">
    <property type="entry name" value="UvrD_C"/>
    <property type="match status" value="1"/>
</dbReference>
<dbReference type="SUPFAM" id="SSF52980">
    <property type="entry name" value="Restriction endonuclease-like"/>
    <property type="match status" value="1"/>
</dbReference>
<evidence type="ECO:0000256" key="3">
    <source>
        <dbReference type="ARBA" id="ARBA00022741"/>
    </source>
</evidence>
<evidence type="ECO:0000256" key="7">
    <source>
        <dbReference type="ARBA" id="ARBA00022839"/>
    </source>
</evidence>
<dbReference type="GO" id="GO:0000725">
    <property type="term" value="P:recombinational repair"/>
    <property type="evidence" value="ECO:0007669"/>
    <property type="project" value="TreeGrafter"/>
</dbReference>
<evidence type="ECO:0000313" key="19">
    <source>
        <dbReference type="EMBL" id="UXH32554.1"/>
    </source>
</evidence>
<evidence type="ECO:0000256" key="12">
    <source>
        <dbReference type="ARBA" id="ARBA00034617"/>
    </source>
</evidence>
<feature type="domain" description="UvrD-like helicase C-terminal" evidence="18">
    <location>
        <begin position="290"/>
        <end position="569"/>
    </location>
</feature>
<sequence length="1004" mass="116639">MQAGRIELTDEQKKAVEHFKGPMLVVAGPGAGKTRVIVERVVKLIDERGVPSDSIVVITFSNKAADELKERIIKRIGPRGETMQISTIHSFCNRILRNHADRHSLGSRFDILEEEAQLMFIFEKREELGLGIVNELAFKDIQKFFNESQENMVCPDELMDYYKKFGGSKKEKRAAMAYKKYLELTEEMRLLDFSGLQWRVIKLLRDNPDVLEDLRSHYRFIMVDEYQDTSPVQEKFIELLAGKEKNIFAVGDEDQSIYGFRGSTPQNFLNFQKKYSAETVILNKNFRSVPGIVRVTQKFIDEHRMYPKKIEPVRDSGNRVFILDNHTHADEPSNVVGIIKDLERYGIIPHYGYVTLLFRSVKKDATEIINELKKEGIPFNLWGDSGFFDREEIIYILYIFHYLRDEDKRILTKTRGTGLEYLEGEVLEISEETIKRIMEIGENEVRKYRHHNEFLKAGFSNREDIKKLVSLNRLMDTEMSLLEKYYEILEISGYPEKLISRYDDFSKEKLYNIARFTSIIRDYTTVSNDADIDGFLKFLRMAKLKKTYDQIILENPYSVNIMTMHRSKGLEFPVVIVCSVFNGKVPLNFKSYKDVELPDSLKKYKVDSNLLEERRLFYVSMTRAQDLLIISATENHRQRIGYSPFIEELKGKSGLMPVDANEAPLIIKNRCEVRDTEIPDTIKISFSEVKKYLKCPFLYMMEYEFGFEVPPTLNQLFGLAVHDCLRRINIRMMKNMEITDDYIKRLTSECFRRVEISQESLKTIGKLLRRYAENIRSRAGRIVSAEKPFSILKDGVLIRGRTDLIIENDRGEMEIVDFKVTTVDSLDIEELKLQLGIYRHSLGYKFAAHWIYTFLDSSWVLVDPAENIDDILLKVTSGIRMEDFAPKESDLCRWCIFSSLCGIWKAEHGSPVADVSSAGDNNEHVSEDLHGSGDNIKRIYGDYSTLNKQLKHYIEQDLQKIEETETPISGKRYIYPDKNTPIYSDKNSPKTERRHGKIELVNGS</sequence>
<dbReference type="InterPro" id="IPR011604">
    <property type="entry name" value="PDDEXK-like_dom_sf"/>
</dbReference>
<evidence type="ECO:0000256" key="16">
    <source>
        <dbReference type="SAM" id="MobiDB-lite"/>
    </source>
</evidence>
<evidence type="ECO:0000256" key="9">
    <source>
        <dbReference type="ARBA" id="ARBA00023125"/>
    </source>
</evidence>